<organism evidence="1 2">
    <name type="scientific">Microbacterium kribbense</name>
    <dbReference type="NCBI Taxonomy" id="433645"/>
    <lineage>
        <taxon>Bacteria</taxon>
        <taxon>Bacillati</taxon>
        <taxon>Actinomycetota</taxon>
        <taxon>Actinomycetes</taxon>
        <taxon>Micrococcales</taxon>
        <taxon>Microbacteriaceae</taxon>
        <taxon>Microbacterium</taxon>
    </lineage>
</organism>
<comment type="caution">
    <text evidence="1">The sequence shown here is derived from an EMBL/GenBank/DDBJ whole genome shotgun (WGS) entry which is preliminary data.</text>
</comment>
<gene>
    <name evidence="1" type="ORF">GCM10022240_07040</name>
</gene>
<evidence type="ECO:0000313" key="2">
    <source>
        <dbReference type="Proteomes" id="UP001500540"/>
    </source>
</evidence>
<accession>A0ABP7G5G3</accession>
<proteinExistence type="predicted"/>
<evidence type="ECO:0000313" key="1">
    <source>
        <dbReference type="EMBL" id="GAA3756801.1"/>
    </source>
</evidence>
<evidence type="ECO:0008006" key="3">
    <source>
        <dbReference type="Google" id="ProtNLM"/>
    </source>
</evidence>
<dbReference type="RefSeq" id="WP_344780584.1">
    <property type="nucleotide sequence ID" value="NZ_BAABAF010000002.1"/>
</dbReference>
<sequence>MPGVIAATAGVFERRRALLRAIIRRAVDDPWLLEHGAVMSRRLQERISATLPTRDTELASSIARLVYTECAFRTMYGPAFWSDGGESPAAFIARITALVERILHAPST</sequence>
<reference evidence="2" key="1">
    <citation type="journal article" date="2019" name="Int. J. Syst. Evol. Microbiol.">
        <title>The Global Catalogue of Microorganisms (GCM) 10K type strain sequencing project: providing services to taxonomists for standard genome sequencing and annotation.</title>
        <authorList>
            <consortium name="The Broad Institute Genomics Platform"/>
            <consortium name="The Broad Institute Genome Sequencing Center for Infectious Disease"/>
            <person name="Wu L."/>
            <person name="Ma J."/>
        </authorList>
    </citation>
    <scope>NUCLEOTIDE SEQUENCE [LARGE SCALE GENOMIC DNA]</scope>
    <source>
        <strain evidence="2">JCM 16950</strain>
    </source>
</reference>
<dbReference type="EMBL" id="BAABAF010000002">
    <property type="protein sequence ID" value="GAA3756801.1"/>
    <property type="molecule type" value="Genomic_DNA"/>
</dbReference>
<keyword evidence="2" id="KW-1185">Reference proteome</keyword>
<protein>
    <recommendedName>
        <fullName evidence="3">MftR C-terminal domain-containing protein</fullName>
    </recommendedName>
</protein>
<dbReference type="Proteomes" id="UP001500540">
    <property type="component" value="Unassembled WGS sequence"/>
</dbReference>
<name>A0ABP7G5G3_9MICO</name>